<feature type="transmembrane region" description="Helical" evidence="1">
    <location>
        <begin position="156"/>
        <end position="176"/>
    </location>
</feature>
<evidence type="ECO:0000313" key="3">
    <source>
        <dbReference type="Proteomes" id="UP001642484"/>
    </source>
</evidence>
<reference evidence="2 3" key="1">
    <citation type="submission" date="2024-02" db="EMBL/GenBank/DDBJ databases">
        <authorList>
            <person name="Chen Y."/>
            <person name="Shah S."/>
            <person name="Dougan E. K."/>
            <person name="Thang M."/>
            <person name="Chan C."/>
        </authorList>
    </citation>
    <scope>NUCLEOTIDE SEQUENCE [LARGE SCALE GENOMIC DNA]</scope>
</reference>
<name>A0ABP0SRL4_9DINO</name>
<feature type="transmembrane region" description="Helical" evidence="1">
    <location>
        <begin position="124"/>
        <end position="144"/>
    </location>
</feature>
<organism evidence="2 3">
    <name type="scientific">Durusdinium trenchii</name>
    <dbReference type="NCBI Taxonomy" id="1381693"/>
    <lineage>
        <taxon>Eukaryota</taxon>
        <taxon>Sar</taxon>
        <taxon>Alveolata</taxon>
        <taxon>Dinophyceae</taxon>
        <taxon>Suessiales</taxon>
        <taxon>Symbiodiniaceae</taxon>
        <taxon>Durusdinium</taxon>
    </lineage>
</organism>
<feature type="transmembrane region" description="Helical" evidence="1">
    <location>
        <begin position="192"/>
        <end position="210"/>
    </location>
</feature>
<evidence type="ECO:0000313" key="2">
    <source>
        <dbReference type="EMBL" id="CAK9115041.1"/>
    </source>
</evidence>
<feature type="transmembrane region" description="Helical" evidence="1">
    <location>
        <begin position="92"/>
        <end position="112"/>
    </location>
</feature>
<comment type="caution">
    <text evidence="2">The sequence shown here is derived from an EMBL/GenBank/DDBJ whole genome shotgun (WGS) entry which is preliminary data.</text>
</comment>
<keyword evidence="3" id="KW-1185">Reference proteome</keyword>
<proteinExistence type="predicted"/>
<keyword evidence="1" id="KW-0472">Membrane</keyword>
<dbReference type="Proteomes" id="UP001642484">
    <property type="component" value="Unassembled WGS sequence"/>
</dbReference>
<gene>
    <name evidence="2" type="ORF">CCMP2556_LOCUS53183</name>
</gene>
<protein>
    <submittedName>
        <fullName evidence="2">Uncharacterized protein</fullName>
    </submittedName>
</protein>
<keyword evidence="1" id="KW-0812">Transmembrane</keyword>
<dbReference type="EMBL" id="CAXAMN010028084">
    <property type="protein sequence ID" value="CAK9115041.1"/>
    <property type="molecule type" value="Genomic_DNA"/>
</dbReference>
<accession>A0ABP0SRL4</accession>
<evidence type="ECO:0000256" key="1">
    <source>
        <dbReference type="SAM" id="Phobius"/>
    </source>
</evidence>
<keyword evidence="1" id="KW-1133">Transmembrane helix</keyword>
<sequence>ALEGCSVSWDSTEVGVLLQTRRENAKASLALNSSSFSASRGTGVALVAVPAPLTGRHSTGIFHYGLWSRVHWTHHELPKNWQLQNVLRSAEVFDWTCLAVAFTGAFVLRSLWLWQDPEKPRVSHLASMGLWVLMAALMGFAMWLRFGQEAGMNWTAGYIFELFFMLENVFVFRYVIHVMSLPPRVLLRVLDGVVWAQITFEAVFFLGLAHQLRSVHFLPHLLGTGLAIFGVSTLVESAKSEGDGVMSSVIKSVTSSSSIRAVEGASEEGSFVTLQGMRLHLTTAGTVLVLLLIIDFMCEIDTVLTKIEEIPNPFVAFSSSAMAAFALPELFLLSQDLLRDAWSPFHSQPRGRSSPGDGATDLGRLWSGRVGEVPMACDATGEFLGSLGSWSFVKERRLAVRGPRVLWRSELLVKILVDHKVGFEAFQQHQEDLLSVAFGPSLGCVLGHYSLRLAVLIFSHPAERWQQLQEEELPWHWASTVEVLQSGWPIFGLLGLIAYKLSRDGAGKGVVCDQPIESFRIRYEEVMLYGKEVPFSTDVENTADELLQRLQSNRTMGRMNRACLLGAGLPLMGYGASISCSARREPGLKQLLEKLLEDYEEVFLRPAAAVIPGVQHSSSAPWNRRETC</sequence>
<feature type="non-terminal residue" evidence="2">
    <location>
        <position position="1"/>
    </location>
</feature>